<protein>
    <submittedName>
        <fullName evidence="1">Uncharacterized protein</fullName>
    </submittedName>
</protein>
<accession>A0A381SWT7</accession>
<dbReference type="AlphaFoldDB" id="A0A381SWT7"/>
<sequence>MTRIKAVCDHQSGLIYVVPADRSWVCDQEFMPAHALAGFFRELTSLGNKEVQELMQQWGIYYRQLPKDQEESEDQQPKA</sequence>
<dbReference type="EMBL" id="UINC01003379">
    <property type="protein sequence ID" value="SVA05823.1"/>
    <property type="molecule type" value="Genomic_DNA"/>
</dbReference>
<reference evidence="1" key="1">
    <citation type="submission" date="2018-05" db="EMBL/GenBank/DDBJ databases">
        <authorList>
            <person name="Lanie J.A."/>
            <person name="Ng W.-L."/>
            <person name="Kazmierczak K.M."/>
            <person name="Andrzejewski T.M."/>
            <person name="Davidsen T.M."/>
            <person name="Wayne K.J."/>
            <person name="Tettelin H."/>
            <person name="Glass J.I."/>
            <person name="Rusch D."/>
            <person name="Podicherti R."/>
            <person name="Tsui H.-C.T."/>
            <person name="Winkler M.E."/>
        </authorList>
    </citation>
    <scope>NUCLEOTIDE SEQUENCE</scope>
</reference>
<proteinExistence type="predicted"/>
<organism evidence="1">
    <name type="scientific">marine metagenome</name>
    <dbReference type="NCBI Taxonomy" id="408172"/>
    <lineage>
        <taxon>unclassified sequences</taxon>
        <taxon>metagenomes</taxon>
        <taxon>ecological metagenomes</taxon>
    </lineage>
</organism>
<gene>
    <name evidence="1" type="ORF">METZ01_LOCUS58677</name>
</gene>
<evidence type="ECO:0000313" key="1">
    <source>
        <dbReference type="EMBL" id="SVA05823.1"/>
    </source>
</evidence>
<name>A0A381SWT7_9ZZZZ</name>